<keyword evidence="3" id="KW-0804">Transcription</keyword>
<evidence type="ECO:0000313" key="6">
    <source>
        <dbReference type="EMBL" id="WZK89553.1"/>
    </source>
</evidence>
<keyword evidence="7" id="KW-1185">Reference proteome</keyword>
<name>A0ABZ2XUK4_9RHOB</name>
<dbReference type="InterPro" id="IPR050109">
    <property type="entry name" value="HTH-type_TetR-like_transc_reg"/>
</dbReference>
<feature type="DNA-binding region" description="H-T-H motif" evidence="4">
    <location>
        <begin position="33"/>
        <end position="52"/>
    </location>
</feature>
<evidence type="ECO:0000256" key="2">
    <source>
        <dbReference type="ARBA" id="ARBA00023125"/>
    </source>
</evidence>
<feature type="domain" description="HTH tetR-type" evidence="5">
    <location>
        <begin position="10"/>
        <end position="70"/>
    </location>
</feature>
<keyword evidence="2 4" id="KW-0238">DNA-binding</keyword>
<dbReference type="Proteomes" id="UP001623232">
    <property type="component" value="Chromosome"/>
</dbReference>
<keyword evidence="1" id="KW-0805">Transcription regulation</keyword>
<evidence type="ECO:0000313" key="7">
    <source>
        <dbReference type="Proteomes" id="UP001623232"/>
    </source>
</evidence>
<dbReference type="InterPro" id="IPR009057">
    <property type="entry name" value="Homeodomain-like_sf"/>
</dbReference>
<dbReference type="InterPro" id="IPR001647">
    <property type="entry name" value="HTH_TetR"/>
</dbReference>
<accession>A0ABZ2XUK4</accession>
<dbReference type="PANTHER" id="PTHR30055">
    <property type="entry name" value="HTH-TYPE TRANSCRIPTIONAL REGULATOR RUTR"/>
    <property type="match status" value="1"/>
</dbReference>
<dbReference type="EMBL" id="CP123584">
    <property type="protein sequence ID" value="WZK89553.1"/>
    <property type="molecule type" value="Genomic_DNA"/>
</dbReference>
<gene>
    <name evidence="6" type="ORF">QEZ52_03115</name>
</gene>
<organism evidence="6 7">
    <name type="scientific">Aliisedimentitalea scapharcae</name>
    <dbReference type="NCBI Taxonomy" id="1524259"/>
    <lineage>
        <taxon>Bacteria</taxon>
        <taxon>Pseudomonadati</taxon>
        <taxon>Pseudomonadota</taxon>
        <taxon>Alphaproteobacteria</taxon>
        <taxon>Rhodobacterales</taxon>
        <taxon>Roseobacteraceae</taxon>
        <taxon>Aliisedimentitalea</taxon>
    </lineage>
</organism>
<dbReference type="PRINTS" id="PR00455">
    <property type="entry name" value="HTHTETR"/>
</dbReference>
<evidence type="ECO:0000256" key="1">
    <source>
        <dbReference type="ARBA" id="ARBA00023015"/>
    </source>
</evidence>
<evidence type="ECO:0000256" key="3">
    <source>
        <dbReference type="ARBA" id="ARBA00023163"/>
    </source>
</evidence>
<evidence type="ECO:0000256" key="4">
    <source>
        <dbReference type="PROSITE-ProRule" id="PRU00335"/>
    </source>
</evidence>
<proteinExistence type="predicted"/>
<sequence>MPEALQSRTLKTRARLVAAAEEVISETGYGALRVEEVVRRAGVAKGTFFAHFPDKDALMDRLIGARVDVILDDLAGQDAPGSLQNLISALTPLMRFMAHERYVFDVILRHSGAAQKDDIGPIAMTFGRFIEILTPWLCGSVFRTDASPEILAEGVQAFLINTIALHFCALHNDRPASAHLERYLSLWLMPQSPLDLNG</sequence>
<protein>
    <submittedName>
        <fullName evidence="6">TetR/AcrR family transcriptional regulator</fullName>
    </submittedName>
</protein>
<reference evidence="6 7" key="1">
    <citation type="submission" date="2023-04" db="EMBL/GenBank/DDBJ databases">
        <title>Complete genome sequence of Alisedimentitalea scapharcae.</title>
        <authorList>
            <person name="Rong J.-C."/>
            <person name="Yi M.-L."/>
            <person name="Zhao Q."/>
        </authorList>
    </citation>
    <scope>NUCLEOTIDE SEQUENCE [LARGE SCALE GENOMIC DNA]</scope>
    <source>
        <strain evidence="6 7">KCTC 42119</strain>
    </source>
</reference>
<evidence type="ECO:0000259" key="5">
    <source>
        <dbReference type="PROSITE" id="PS50977"/>
    </source>
</evidence>
<dbReference type="SUPFAM" id="SSF46689">
    <property type="entry name" value="Homeodomain-like"/>
    <property type="match status" value="1"/>
</dbReference>
<dbReference type="RefSeq" id="WP_406647893.1">
    <property type="nucleotide sequence ID" value="NZ_CP123584.1"/>
</dbReference>
<dbReference type="PANTHER" id="PTHR30055:SF234">
    <property type="entry name" value="HTH-TYPE TRANSCRIPTIONAL REGULATOR BETI"/>
    <property type="match status" value="1"/>
</dbReference>
<dbReference type="Gene3D" id="1.10.357.10">
    <property type="entry name" value="Tetracycline Repressor, domain 2"/>
    <property type="match status" value="1"/>
</dbReference>
<dbReference type="PROSITE" id="PS50977">
    <property type="entry name" value="HTH_TETR_2"/>
    <property type="match status" value="1"/>
</dbReference>
<dbReference type="Pfam" id="PF00440">
    <property type="entry name" value="TetR_N"/>
    <property type="match status" value="1"/>
</dbReference>